<dbReference type="EMBL" id="JAIZAY010000001">
    <property type="protein sequence ID" value="KAJ8048170.1"/>
    <property type="molecule type" value="Genomic_DNA"/>
</dbReference>
<accession>A0A9Q1CP06</accession>
<name>A0A9Q1CP06_HOLLE</name>
<reference evidence="1" key="1">
    <citation type="submission" date="2021-10" db="EMBL/GenBank/DDBJ databases">
        <title>Tropical sea cucumber genome reveals ecological adaptation and Cuvierian tubules defense mechanism.</title>
        <authorList>
            <person name="Chen T."/>
        </authorList>
    </citation>
    <scope>NUCLEOTIDE SEQUENCE</scope>
    <source>
        <strain evidence="1">Nanhai2018</strain>
        <tissue evidence="1">Muscle</tissue>
    </source>
</reference>
<protein>
    <submittedName>
        <fullName evidence="1">Uncharacterized protein</fullName>
    </submittedName>
</protein>
<evidence type="ECO:0000313" key="2">
    <source>
        <dbReference type="Proteomes" id="UP001152320"/>
    </source>
</evidence>
<sequence length="175" mass="19287">MITMLPLFVVNLDSVNQVLPYAVRALDKVAVQYGWTMSAAQDQKVTLGPVDTTDGESKIADTGKMQESDVRQILHKYALSAATKGKVELKFITTEVGEQFVTILGMITMLPLSVVNLDSVNQVLPYVVRALEKVTIQYGWTMLDAQDQKLILVYVDTTDGESKIANTGKMQESDV</sequence>
<proteinExistence type="predicted"/>
<organism evidence="1 2">
    <name type="scientific">Holothuria leucospilota</name>
    <name type="common">Black long sea cucumber</name>
    <name type="synonym">Mertensiothuria leucospilota</name>
    <dbReference type="NCBI Taxonomy" id="206669"/>
    <lineage>
        <taxon>Eukaryota</taxon>
        <taxon>Metazoa</taxon>
        <taxon>Echinodermata</taxon>
        <taxon>Eleutherozoa</taxon>
        <taxon>Echinozoa</taxon>
        <taxon>Holothuroidea</taxon>
        <taxon>Aspidochirotacea</taxon>
        <taxon>Aspidochirotida</taxon>
        <taxon>Holothuriidae</taxon>
        <taxon>Holothuria</taxon>
    </lineage>
</organism>
<evidence type="ECO:0000313" key="1">
    <source>
        <dbReference type="EMBL" id="KAJ8048170.1"/>
    </source>
</evidence>
<dbReference type="AlphaFoldDB" id="A0A9Q1CP06"/>
<keyword evidence="2" id="KW-1185">Reference proteome</keyword>
<gene>
    <name evidence="1" type="ORF">HOLleu_00364</name>
</gene>
<dbReference type="Proteomes" id="UP001152320">
    <property type="component" value="Chromosome 1"/>
</dbReference>
<comment type="caution">
    <text evidence="1">The sequence shown here is derived from an EMBL/GenBank/DDBJ whole genome shotgun (WGS) entry which is preliminary data.</text>
</comment>